<evidence type="ECO:0000256" key="1">
    <source>
        <dbReference type="SAM" id="Coils"/>
    </source>
</evidence>
<dbReference type="Proteomes" id="UP000030786">
    <property type="component" value="Chromosome"/>
</dbReference>
<name>A0AAU8RF23_9FLAO</name>
<dbReference type="GO" id="GO:0016301">
    <property type="term" value="F:kinase activity"/>
    <property type="evidence" value="ECO:0007669"/>
    <property type="project" value="UniProtKB-KW"/>
</dbReference>
<keyword evidence="1" id="KW-0175">Coiled coil</keyword>
<dbReference type="EMBL" id="CP009976">
    <property type="protein sequence ID" value="AIZ42072.1"/>
    <property type="molecule type" value="Genomic_DNA"/>
</dbReference>
<protein>
    <submittedName>
        <fullName evidence="3">Histidine kinase</fullName>
    </submittedName>
</protein>
<gene>
    <name evidence="3" type="ORF">M666_11035</name>
</gene>
<evidence type="ECO:0000313" key="3">
    <source>
        <dbReference type="EMBL" id="AIZ42072.1"/>
    </source>
</evidence>
<proteinExistence type="predicted"/>
<dbReference type="KEGG" id="cbat:M666_11035"/>
<dbReference type="REBASE" id="99537">
    <property type="entry name" value="Cba18ORF11040P"/>
</dbReference>
<evidence type="ECO:0000313" key="4">
    <source>
        <dbReference type="Proteomes" id="UP000030786"/>
    </source>
</evidence>
<dbReference type="InterPro" id="IPR003594">
    <property type="entry name" value="HATPase_dom"/>
</dbReference>
<evidence type="ECO:0000259" key="2">
    <source>
        <dbReference type="PROSITE" id="PS50109"/>
    </source>
</evidence>
<dbReference type="Pfam" id="PF13589">
    <property type="entry name" value="HATPase_c_3"/>
    <property type="match status" value="1"/>
</dbReference>
<reference evidence="3 4" key="1">
    <citation type="journal article" date="2014" name="Environ. Microbiol.">
        <title>Contrasting genomic patterns and infection strategies of two co-existing Bacteroidetes podovirus genera.</title>
        <authorList>
            <person name="Holmfeldt K."/>
            <person name="Howard-Varona C."/>
            <person name="Solonenko N."/>
            <person name="Sullivan M.B."/>
        </authorList>
    </citation>
    <scope>NUCLEOTIDE SEQUENCE [LARGE SCALE GENOMIC DNA]</scope>
    <source>
        <strain evidence="3 4">18</strain>
    </source>
</reference>
<dbReference type="SMART" id="SM00387">
    <property type="entry name" value="HATPase_c"/>
    <property type="match status" value="1"/>
</dbReference>
<dbReference type="PROSITE" id="PS50109">
    <property type="entry name" value="HIS_KIN"/>
    <property type="match status" value="1"/>
</dbReference>
<feature type="domain" description="Histidine kinase" evidence="2">
    <location>
        <begin position="634"/>
        <end position="838"/>
    </location>
</feature>
<keyword evidence="3" id="KW-0808">Transferase</keyword>
<sequence length="838" mass="96459">MDKGTLKFDVKTGMKNIIGRDLITDDFIAIYELVKNSYDAYANYVKISFSKDEIIIADNGKGMSKVDLEKKWFAVAYSAKKEGLEDSDLQRDSHLNNLKSRRFYAGAKGVGRFSCDRLGSELELITSKASSDQTFKLDVDWGEFEKDAEQSFNSVKIPFEEIENNQIFPNKSINGTILKIQNLNSSWDRKKVFELRRSLEKLINPFTKEDSFKIDITASDDILILKKSDKDLKINGVIGNSILKIFDLKTTQIDVSLKGDLITTKVIDRGSLIYHIEEPNSYKSIIDDLDINLYFLNRSAKINFGKLMDIEPVNYGNIFLFKNGFRVQPYGNVGDDSWELDNRKQQGYNRFLGTRDLFGKVDLITENFDEFKEVSSRDGGLVQTVGKKLLFDIFFEKALKRLERYVVGVLWGEAFKKKKYFLNNQLAELHRESLKEDKDKDSYEDALKNIGSKIDFVNLIKTLSDDNDIQIIKYNKELVNLVNERLEDVQPKFIAELEKIAVKTSDKELLSQVKLTENNFNKIIHEKEAALVREEEERRKRIEAEKKAEIEKLKREEEEKKRKEAEEKRRKAELLAERKEKERALAELAKLKAEKKAREEEEKNKNLSDKLTIETKKTQYLTATRKTLSDDAEQLVHSIDLYVGNASTYVNDLLTSNLDEQTKSKIYSIKNNIDKAIKVSQIIIKSNFDYKFTNQRINLPKYITEYLNDVSVSREEIDIKTENLFEKYSLINPIEVDIIIDNLVSNSIKAKANNILVEFSKVDKKLEILYHDDGIGVSELLAKNPKSIFELGVRDSKERGSGIGMFDAKKRITNLKGSIDFIGNNIKLKGASFKITLK</sequence>
<dbReference type="Gene3D" id="3.30.565.10">
    <property type="entry name" value="Histidine kinase-like ATPase, C-terminal domain"/>
    <property type="match status" value="2"/>
</dbReference>
<feature type="coiled-coil region" evidence="1">
    <location>
        <begin position="525"/>
        <end position="617"/>
    </location>
</feature>
<keyword evidence="3" id="KW-0418">Kinase</keyword>
<dbReference type="AlphaFoldDB" id="A0AAU8RF23"/>
<dbReference type="RefSeq" id="WP_029445897.1">
    <property type="nucleotide sequence ID" value="NZ_CP009976.1"/>
</dbReference>
<dbReference type="GeneID" id="78061275"/>
<dbReference type="SUPFAM" id="SSF55874">
    <property type="entry name" value="ATPase domain of HSP90 chaperone/DNA topoisomerase II/histidine kinase"/>
    <property type="match status" value="2"/>
</dbReference>
<dbReference type="InterPro" id="IPR036890">
    <property type="entry name" value="HATPase_C_sf"/>
</dbReference>
<organism evidence="3 4">
    <name type="scientific">Cellulophaga baltica 18</name>
    <dbReference type="NCBI Taxonomy" id="1348584"/>
    <lineage>
        <taxon>Bacteria</taxon>
        <taxon>Pseudomonadati</taxon>
        <taxon>Bacteroidota</taxon>
        <taxon>Flavobacteriia</taxon>
        <taxon>Flavobacteriales</taxon>
        <taxon>Flavobacteriaceae</taxon>
        <taxon>Cellulophaga</taxon>
    </lineage>
</organism>
<accession>A0AAU8RF23</accession>
<dbReference type="Pfam" id="PF02518">
    <property type="entry name" value="HATPase_c"/>
    <property type="match status" value="1"/>
</dbReference>
<dbReference type="InterPro" id="IPR005467">
    <property type="entry name" value="His_kinase_dom"/>
</dbReference>